<reference evidence="2" key="1">
    <citation type="submission" date="2022-11" db="EMBL/GenBank/DDBJ databases">
        <authorList>
            <person name="Graham C."/>
            <person name="Newman J.D."/>
        </authorList>
    </citation>
    <scope>NUCLEOTIDE SEQUENCE</scope>
    <source>
        <strain evidence="2">DSM 19486</strain>
    </source>
</reference>
<dbReference type="RefSeq" id="WP_010603528.1">
    <property type="nucleotide sequence ID" value="NZ_JAPJUH010000001.1"/>
</dbReference>
<dbReference type="PROSITE" id="PS50104">
    <property type="entry name" value="TIR"/>
    <property type="match status" value="1"/>
</dbReference>
<keyword evidence="2" id="KW-0675">Receptor</keyword>
<dbReference type="AlphaFoldDB" id="A0A9X3DBK2"/>
<dbReference type="InterPro" id="IPR000157">
    <property type="entry name" value="TIR_dom"/>
</dbReference>
<comment type="caution">
    <text evidence="2">The sequence shown here is derived from an EMBL/GenBank/DDBJ whole genome shotgun (WGS) entry which is preliminary data.</text>
</comment>
<dbReference type="GO" id="GO:0007165">
    <property type="term" value="P:signal transduction"/>
    <property type="evidence" value="ECO:0007669"/>
    <property type="project" value="InterPro"/>
</dbReference>
<accession>A0A9X3DBK2</accession>
<feature type="domain" description="TIR" evidence="1">
    <location>
        <begin position="1"/>
        <end position="141"/>
    </location>
</feature>
<protein>
    <submittedName>
        <fullName evidence="2">Toll/interleukin-1 receptor domain-containing protein</fullName>
    </submittedName>
</protein>
<dbReference type="EMBL" id="JAPJUH010000001">
    <property type="protein sequence ID" value="MCX3263115.1"/>
    <property type="molecule type" value="Genomic_DNA"/>
</dbReference>
<dbReference type="SMART" id="SM00255">
    <property type="entry name" value="TIR"/>
    <property type="match status" value="1"/>
</dbReference>
<evidence type="ECO:0000313" key="2">
    <source>
        <dbReference type="EMBL" id="MCX3263115.1"/>
    </source>
</evidence>
<dbReference type="Proteomes" id="UP001142592">
    <property type="component" value="Unassembled WGS sequence"/>
</dbReference>
<gene>
    <name evidence="2" type="ORF">OQZ29_00010</name>
</gene>
<evidence type="ECO:0000259" key="1">
    <source>
        <dbReference type="PROSITE" id="PS50104"/>
    </source>
</evidence>
<sequence length="309" mass="35312">MKAFISYSHKDVGYLDKLTVHLAQIKREGLITEWTDQEITAGSSLDDSISSALSSSQLFISIVSPDYIASHYCYEKEFTTALKLQEEGRITVIPIIVEPCDWKSTPMGAIKALPDDGKPVSEWTNPNNAFAKVAQEIRKLLNIGMVNQGITVDHIKQPTSPGRNYRAEKIFTEVDRLNFKEKSFEVIKNYFKLAMSEFNGIENLQAKLLDEDKKFITCLISNKGNLKDAYITISVSNEDGFRHSDLNYNFTKNRTQNTFSLDNIFSIEHDNYELFWQLSGMHSRNEERLTDKQIAERIWNEFIAQVGVS</sequence>
<proteinExistence type="predicted"/>
<dbReference type="Gene3D" id="3.40.50.10140">
    <property type="entry name" value="Toll/interleukin-1 receptor homology (TIR) domain"/>
    <property type="match status" value="1"/>
</dbReference>
<dbReference type="Pfam" id="PF13676">
    <property type="entry name" value="TIR_2"/>
    <property type="match status" value="1"/>
</dbReference>
<dbReference type="SUPFAM" id="SSF52200">
    <property type="entry name" value="Toll/Interleukin receptor TIR domain"/>
    <property type="match status" value="1"/>
</dbReference>
<evidence type="ECO:0000313" key="3">
    <source>
        <dbReference type="Proteomes" id="UP001142592"/>
    </source>
</evidence>
<dbReference type="InterPro" id="IPR035897">
    <property type="entry name" value="Toll_tir_struct_dom_sf"/>
</dbReference>
<organism evidence="2 3">
    <name type="scientific">Pedobacter agri</name>
    <dbReference type="NCBI Taxonomy" id="454586"/>
    <lineage>
        <taxon>Bacteria</taxon>
        <taxon>Pseudomonadati</taxon>
        <taxon>Bacteroidota</taxon>
        <taxon>Sphingobacteriia</taxon>
        <taxon>Sphingobacteriales</taxon>
        <taxon>Sphingobacteriaceae</taxon>
        <taxon>Pedobacter</taxon>
    </lineage>
</organism>
<name>A0A9X3DBK2_9SPHI</name>
<keyword evidence="3" id="KW-1185">Reference proteome</keyword>